<dbReference type="InterPro" id="IPR018392">
    <property type="entry name" value="LysM"/>
</dbReference>
<dbReference type="CDD" id="cd02696">
    <property type="entry name" value="MurNAc-LAA"/>
    <property type="match status" value="1"/>
</dbReference>
<evidence type="ECO:0000256" key="7">
    <source>
        <dbReference type="ARBA" id="ARBA00022801"/>
    </source>
</evidence>
<dbReference type="FunFam" id="3.40.630.40:FF:000001">
    <property type="entry name" value="N-acetylmuramoyl-L-alanine amidase"/>
    <property type="match status" value="1"/>
</dbReference>
<evidence type="ECO:0000256" key="5">
    <source>
        <dbReference type="ARBA" id="ARBA00022729"/>
    </source>
</evidence>
<feature type="domain" description="LysM" evidence="11">
    <location>
        <begin position="432"/>
        <end position="476"/>
    </location>
</feature>
<reference evidence="12 13" key="1">
    <citation type="submission" date="2018-06" db="EMBL/GenBank/DDBJ databases">
        <authorList>
            <consortium name="Pathogen Informatics"/>
            <person name="Doyle S."/>
        </authorList>
    </citation>
    <scope>NUCLEOTIDE SEQUENCE [LARGE SCALE GENOMIC DNA]</scope>
    <source>
        <strain evidence="12 13">NCTC11370</strain>
    </source>
</reference>
<proteinExistence type="inferred from homology"/>
<dbReference type="Pfam" id="PF01476">
    <property type="entry name" value="LysM"/>
    <property type="match status" value="1"/>
</dbReference>
<dbReference type="InterPro" id="IPR036779">
    <property type="entry name" value="LysM_dom_sf"/>
</dbReference>
<dbReference type="InterPro" id="IPR002508">
    <property type="entry name" value="MurNAc-LAA_cat"/>
</dbReference>
<dbReference type="Gene3D" id="2.60.40.3500">
    <property type="match status" value="1"/>
</dbReference>
<feature type="signal peptide" evidence="10">
    <location>
        <begin position="1"/>
        <end position="20"/>
    </location>
</feature>
<organism evidence="12 13">
    <name type="scientific">Fluoribacter dumoffii</name>
    <dbReference type="NCBI Taxonomy" id="463"/>
    <lineage>
        <taxon>Bacteria</taxon>
        <taxon>Pseudomonadati</taxon>
        <taxon>Pseudomonadota</taxon>
        <taxon>Gammaproteobacteria</taxon>
        <taxon>Legionellales</taxon>
        <taxon>Legionellaceae</taxon>
        <taxon>Fluoribacter</taxon>
    </lineage>
</organism>
<dbReference type="SMART" id="SM00257">
    <property type="entry name" value="LysM"/>
    <property type="match status" value="1"/>
</dbReference>
<dbReference type="AlphaFoldDB" id="A0A377G638"/>
<evidence type="ECO:0000256" key="10">
    <source>
        <dbReference type="SAM" id="SignalP"/>
    </source>
</evidence>
<dbReference type="EMBL" id="UGGT01000001">
    <property type="protein sequence ID" value="STO20244.1"/>
    <property type="molecule type" value="Genomic_DNA"/>
</dbReference>
<sequence>MMVRLCCFIVMCFCSIASYSAQLNSIVVKQQGNQISLFFTLNGPFTHKVFFLSNPERVVLDLKETQLAVDLNQLGLINGLIKQVRSGHSEPRTLRLVFEVNQKVQLRSSPWKPNGAFGGVRVDLLHNGLVPPAAASISPKPVPLAAKKFNTPTIKKSQQMVPVKVEAKQATRPILAHQQPVKISNKPSNLRDVIVVLDAGHGGKDPGARGPRNSREKDVVLAITLKLKQLIDRQPGMRAVLTRSGDYYVGLRQRLDIARKYNGDVFVAIHADAFNNPHSNGASVFALSQRGATSEAARWLAEKENYSELGGVNLGDLDDQNGVVRSVLIDLSQTATINSGLQMGGRVLNQLGNFTNLHNNKVEQAGFVVLKSADIPSILVETGFISNPVEERNLTNPAYQSRLSQAIFQGIKGYFWENPPHGSRIEAMTTNNIHYVRAGETLPAIAARYRVSVAALQSTNHLRGITRLKPGQKLVIPPAWA</sequence>
<evidence type="ECO:0000256" key="6">
    <source>
        <dbReference type="ARBA" id="ARBA00022764"/>
    </source>
</evidence>
<keyword evidence="7 12" id="KW-0378">Hydrolase</keyword>
<dbReference type="Pfam" id="PF01520">
    <property type="entry name" value="Amidase_3"/>
    <property type="match status" value="1"/>
</dbReference>
<keyword evidence="13" id="KW-1185">Reference proteome</keyword>
<evidence type="ECO:0000259" key="11">
    <source>
        <dbReference type="PROSITE" id="PS51782"/>
    </source>
</evidence>
<comment type="subcellular location">
    <subcellularLocation>
        <location evidence="2">Periplasm</location>
    </subcellularLocation>
</comment>
<keyword evidence="6" id="KW-0574">Periplasm</keyword>
<dbReference type="Proteomes" id="UP000254554">
    <property type="component" value="Unassembled WGS sequence"/>
</dbReference>
<evidence type="ECO:0000256" key="8">
    <source>
        <dbReference type="ARBA" id="ARBA00023316"/>
    </source>
</evidence>
<comment type="catalytic activity">
    <reaction evidence="1">
        <text>Hydrolyzes the link between N-acetylmuramoyl residues and L-amino acid residues in certain cell-wall glycopeptides.</text>
        <dbReference type="EC" id="3.5.1.28"/>
    </reaction>
</comment>
<dbReference type="GO" id="GO:0071555">
    <property type="term" value="P:cell wall organization"/>
    <property type="evidence" value="ECO:0007669"/>
    <property type="project" value="UniProtKB-KW"/>
</dbReference>
<dbReference type="RefSeq" id="WP_029489065.1">
    <property type="nucleotide sequence ID" value="NZ_JAPHOO010000002.1"/>
</dbReference>
<accession>A0A377G638</accession>
<dbReference type="CDD" id="cd00118">
    <property type="entry name" value="LysM"/>
    <property type="match status" value="1"/>
</dbReference>
<dbReference type="Gene3D" id="3.40.630.40">
    <property type="entry name" value="Zn-dependent exopeptidases"/>
    <property type="match status" value="1"/>
</dbReference>
<dbReference type="SUPFAM" id="SSF53187">
    <property type="entry name" value="Zn-dependent exopeptidases"/>
    <property type="match status" value="1"/>
</dbReference>
<dbReference type="Pfam" id="PF11741">
    <property type="entry name" value="AMIN"/>
    <property type="match status" value="1"/>
</dbReference>
<dbReference type="SMART" id="SM00646">
    <property type="entry name" value="Ami_3"/>
    <property type="match status" value="1"/>
</dbReference>
<dbReference type="EC" id="3.5.1.28" evidence="4"/>
<dbReference type="GO" id="GO:0030288">
    <property type="term" value="C:outer membrane-bounded periplasmic space"/>
    <property type="evidence" value="ECO:0007669"/>
    <property type="project" value="TreeGrafter"/>
</dbReference>
<keyword evidence="8" id="KW-0961">Cell wall biogenesis/degradation</keyword>
<evidence type="ECO:0000256" key="4">
    <source>
        <dbReference type="ARBA" id="ARBA00011901"/>
    </source>
</evidence>
<evidence type="ECO:0000256" key="3">
    <source>
        <dbReference type="ARBA" id="ARBA00010860"/>
    </source>
</evidence>
<dbReference type="SUPFAM" id="SSF54106">
    <property type="entry name" value="LysM domain"/>
    <property type="match status" value="1"/>
</dbReference>
<evidence type="ECO:0000313" key="12">
    <source>
        <dbReference type="EMBL" id="STO20244.1"/>
    </source>
</evidence>
<evidence type="ECO:0000313" key="13">
    <source>
        <dbReference type="Proteomes" id="UP000254554"/>
    </source>
</evidence>
<dbReference type="GeneID" id="93293696"/>
<dbReference type="Gene3D" id="3.10.350.10">
    <property type="entry name" value="LysM domain"/>
    <property type="match status" value="1"/>
</dbReference>
<dbReference type="PANTHER" id="PTHR30404:SF0">
    <property type="entry name" value="N-ACETYLMURAMOYL-L-ALANINE AMIDASE AMIC"/>
    <property type="match status" value="1"/>
</dbReference>
<dbReference type="InterPro" id="IPR021731">
    <property type="entry name" value="AMIN_dom"/>
</dbReference>
<evidence type="ECO:0000256" key="2">
    <source>
        <dbReference type="ARBA" id="ARBA00004418"/>
    </source>
</evidence>
<dbReference type="PROSITE" id="PS51782">
    <property type="entry name" value="LYSM"/>
    <property type="match status" value="1"/>
</dbReference>
<dbReference type="GO" id="GO:0009253">
    <property type="term" value="P:peptidoglycan catabolic process"/>
    <property type="evidence" value="ECO:0007669"/>
    <property type="project" value="InterPro"/>
</dbReference>
<evidence type="ECO:0000256" key="9">
    <source>
        <dbReference type="ARBA" id="ARBA00074581"/>
    </source>
</evidence>
<name>A0A377G638_9GAMM</name>
<comment type="similarity">
    <text evidence="3">Belongs to the N-acetylmuramoyl-L-alanine amidase 3 family.</text>
</comment>
<feature type="chain" id="PRO_5016863188" description="N-acetylmuramoyl-L-alanine amidase AmiC" evidence="10">
    <location>
        <begin position="21"/>
        <end position="481"/>
    </location>
</feature>
<keyword evidence="5 10" id="KW-0732">Signal</keyword>
<dbReference type="InterPro" id="IPR050695">
    <property type="entry name" value="N-acetylmuramoyl_amidase_3"/>
</dbReference>
<dbReference type="GO" id="GO:0008745">
    <property type="term" value="F:N-acetylmuramoyl-L-alanine amidase activity"/>
    <property type="evidence" value="ECO:0007669"/>
    <property type="project" value="UniProtKB-EC"/>
</dbReference>
<dbReference type="PANTHER" id="PTHR30404">
    <property type="entry name" value="N-ACETYLMURAMOYL-L-ALANINE AMIDASE"/>
    <property type="match status" value="1"/>
</dbReference>
<dbReference type="STRING" id="1094715.GCA_000236165_02785"/>
<evidence type="ECO:0000256" key="1">
    <source>
        <dbReference type="ARBA" id="ARBA00001561"/>
    </source>
</evidence>
<gene>
    <name evidence="12" type="primary">amiC</name>
    <name evidence="12" type="ORF">NCTC11370_00297</name>
</gene>
<protein>
    <recommendedName>
        <fullName evidence="9">N-acetylmuramoyl-L-alanine amidase AmiC</fullName>
        <ecNumber evidence="4">3.5.1.28</ecNumber>
    </recommendedName>
</protein>